<feature type="domain" description="Protein kinase" evidence="2">
    <location>
        <begin position="254"/>
        <end position="521"/>
    </location>
</feature>
<dbReference type="EMBL" id="JBANRG010000010">
    <property type="protein sequence ID" value="KAK7462961.1"/>
    <property type="molecule type" value="Genomic_DNA"/>
</dbReference>
<dbReference type="Proteomes" id="UP001498398">
    <property type="component" value="Unassembled WGS sequence"/>
</dbReference>
<evidence type="ECO:0000259" key="2">
    <source>
        <dbReference type="PROSITE" id="PS50011"/>
    </source>
</evidence>
<protein>
    <recommendedName>
        <fullName evidence="2">Protein kinase domain-containing protein</fullName>
    </recommendedName>
</protein>
<keyword evidence="4" id="KW-1185">Reference proteome</keyword>
<sequence>MATVVNRPFFGPRPPRSKGSNPPSPSYTEHSNTYTVIPGPNHERTQRKNEDLGIVTSHQVEELFSKDLRISNYLANVKNELSRVNGRTYEVFMISLMDWWNGRLGDAEVVQRAFLHLSPAFHLFEDFTTLLETKNGYSMMVCYSSSNQITSAILWRQSHAHMVPLSYEARRALCKPVDSLELRQMIAEGDVAFVSSLTSLHPIWAPCVMQLLQIELDNPASDVLHRKKCLKYLRILSKIFQALPPSLFLKKLTRDGFHALKGGGFADIWKGTANGQTVCLKVLRMFTQIDERSQTKSLNDFCREALIWRQLDHPNVLPFLGVNTNLFEPGFCLVSPWMSNGDIMSFLKTHPDHNRISCLGQIAEGMNYLHSLQPPIVHGDIKGLNILVSDDHQCCLADFGLALAVETQIITTSGAVRGSMRWLAPEVINPDMYPGTDRKDMRPRDVYAFGCTALEILSGRVPFAHRKNEGAVMFDVVGGIRPTRPESPWCSDYIWRLIQQCWAQDISSRPSAEEIQRLVHR</sequence>
<dbReference type="PANTHER" id="PTHR44329:SF214">
    <property type="entry name" value="PROTEIN KINASE DOMAIN-CONTAINING PROTEIN"/>
    <property type="match status" value="1"/>
</dbReference>
<reference evidence="3 4" key="1">
    <citation type="submission" date="2024-01" db="EMBL/GenBank/DDBJ databases">
        <title>A draft genome for the cacao thread blight pathogen Marasmiellus scandens.</title>
        <authorList>
            <person name="Baruah I.K."/>
            <person name="Leung J."/>
            <person name="Bukari Y."/>
            <person name="Amoako-Attah I."/>
            <person name="Meinhardt L.W."/>
            <person name="Bailey B.A."/>
            <person name="Cohen S.P."/>
        </authorList>
    </citation>
    <scope>NUCLEOTIDE SEQUENCE [LARGE SCALE GENOMIC DNA]</scope>
    <source>
        <strain evidence="3 4">GH-19</strain>
    </source>
</reference>
<dbReference type="InterPro" id="IPR001245">
    <property type="entry name" value="Ser-Thr/Tyr_kinase_cat_dom"/>
</dbReference>
<organism evidence="3 4">
    <name type="scientific">Marasmiellus scandens</name>
    <dbReference type="NCBI Taxonomy" id="2682957"/>
    <lineage>
        <taxon>Eukaryota</taxon>
        <taxon>Fungi</taxon>
        <taxon>Dikarya</taxon>
        <taxon>Basidiomycota</taxon>
        <taxon>Agaricomycotina</taxon>
        <taxon>Agaricomycetes</taxon>
        <taxon>Agaricomycetidae</taxon>
        <taxon>Agaricales</taxon>
        <taxon>Marasmiineae</taxon>
        <taxon>Omphalotaceae</taxon>
        <taxon>Marasmiellus</taxon>
    </lineage>
</organism>
<evidence type="ECO:0000313" key="4">
    <source>
        <dbReference type="Proteomes" id="UP001498398"/>
    </source>
</evidence>
<name>A0ABR1JQM6_9AGAR</name>
<dbReference type="PANTHER" id="PTHR44329">
    <property type="entry name" value="SERINE/THREONINE-PROTEIN KINASE TNNI3K-RELATED"/>
    <property type="match status" value="1"/>
</dbReference>
<feature type="compositionally biased region" description="Polar residues" evidence="1">
    <location>
        <begin position="18"/>
        <end position="31"/>
    </location>
</feature>
<dbReference type="PROSITE" id="PS00108">
    <property type="entry name" value="PROTEIN_KINASE_ST"/>
    <property type="match status" value="1"/>
</dbReference>
<evidence type="ECO:0000313" key="3">
    <source>
        <dbReference type="EMBL" id="KAK7462961.1"/>
    </source>
</evidence>
<dbReference type="SMART" id="SM00220">
    <property type="entry name" value="S_TKc"/>
    <property type="match status" value="1"/>
</dbReference>
<dbReference type="SUPFAM" id="SSF56112">
    <property type="entry name" value="Protein kinase-like (PK-like)"/>
    <property type="match status" value="1"/>
</dbReference>
<dbReference type="InterPro" id="IPR051681">
    <property type="entry name" value="Ser/Thr_Kinases-Pseudokinases"/>
</dbReference>
<dbReference type="InterPro" id="IPR008271">
    <property type="entry name" value="Ser/Thr_kinase_AS"/>
</dbReference>
<evidence type="ECO:0000256" key="1">
    <source>
        <dbReference type="SAM" id="MobiDB-lite"/>
    </source>
</evidence>
<dbReference type="PROSITE" id="PS50011">
    <property type="entry name" value="PROTEIN_KINASE_DOM"/>
    <property type="match status" value="1"/>
</dbReference>
<dbReference type="Gene3D" id="1.10.510.10">
    <property type="entry name" value="Transferase(Phosphotransferase) domain 1"/>
    <property type="match status" value="1"/>
</dbReference>
<gene>
    <name evidence="3" type="ORF">VKT23_007542</name>
</gene>
<comment type="caution">
    <text evidence="3">The sequence shown here is derived from an EMBL/GenBank/DDBJ whole genome shotgun (WGS) entry which is preliminary data.</text>
</comment>
<feature type="region of interest" description="Disordered" evidence="1">
    <location>
        <begin position="1"/>
        <end position="31"/>
    </location>
</feature>
<proteinExistence type="predicted"/>
<accession>A0ABR1JQM6</accession>
<dbReference type="InterPro" id="IPR000719">
    <property type="entry name" value="Prot_kinase_dom"/>
</dbReference>
<dbReference type="InterPro" id="IPR011009">
    <property type="entry name" value="Kinase-like_dom_sf"/>
</dbReference>
<dbReference type="Pfam" id="PF07714">
    <property type="entry name" value="PK_Tyr_Ser-Thr"/>
    <property type="match status" value="1"/>
</dbReference>